<keyword evidence="6" id="KW-1185">Reference proteome</keyword>
<dbReference type="Proteomes" id="UP000287171">
    <property type="component" value="Unassembled WGS sequence"/>
</dbReference>
<dbReference type="InterPro" id="IPR017853">
    <property type="entry name" value="GH"/>
</dbReference>
<evidence type="ECO:0000256" key="1">
    <source>
        <dbReference type="ARBA" id="ARBA00008875"/>
    </source>
</evidence>
<reference evidence="6" key="1">
    <citation type="submission" date="2018-12" db="EMBL/GenBank/DDBJ databases">
        <title>Tengunoibacter tsumagoiensis gen. nov., sp. nov., Dictyobacter kobayashii sp. nov., D. alpinus sp. nov., and D. joshuensis sp. nov. and description of Dictyobacteraceae fam. nov. within the order Ktedonobacterales isolated from Tengu-no-mugimeshi.</title>
        <authorList>
            <person name="Wang C.M."/>
            <person name="Zheng Y."/>
            <person name="Sakai Y."/>
            <person name="Toyoda A."/>
            <person name="Minakuchi Y."/>
            <person name="Abe K."/>
            <person name="Yokota A."/>
            <person name="Yabe S."/>
        </authorList>
    </citation>
    <scope>NUCLEOTIDE SEQUENCE [LARGE SCALE GENOMIC DNA]</scope>
    <source>
        <strain evidence="6">Uno16</strain>
    </source>
</reference>
<comment type="similarity">
    <text evidence="1">Belongs to the glycosyl hydrolase 39 family.</text>
</comment>
<evidence type="ECO:0000259" key="4">
    <source>
        <dbReference type="Pfam" id="PF01229"/>
    </source>
</evidence>
<name>A0A402BHW3_9CHLR</name>
<dbReference type="GO" id="GO:0016798">
    <property type="term" value="F:hydrolase activity, acting on glycosyl bonds"/>
    <property type="evidence" value="ECO:0007669"/>
    <property type="project" value="UniProtKB-KW"/>
</dbReference>
<dbReference type="RefSeq" id="WP_126630957.1">
    <property type="nucleotide sequence ID" value="NZ_BIFT01000002.1"/>
</dbReference>
<comment type="caution">
    <text evidence="5">The sequence shown here is derived from an EMBL/GenBank/DDBJ whole genome shotgun (WGS) entry which is preliminary data.</text>
</comment>
<proteinExistence type="inferred from homology"/>
<keyword evidence="3" id="KW-0326">Glycosidase</keyword>
<evidence type="ECO:0000256" key="2">
    <source>
        <dbReference type="ARBA" id="ARBA00022801"/>
    </source>
</evidence>
<dbReference type="SUPFAM" id="SSF51445">
    <property type="entry name" value="(Trans)glycosidases"/>
    <property type="match status" value="1"/>
</dbReference>
<feature type="domain" description="Glycosyl hydrolases family 39 N-terminal catalytic" evidence="4">
    <location>
        <begin position="198"/>
        <end position="330"/>
    </location>
</feature>
<dbReference type="EMBL" id="BIFT01000002">
    <property type="protein sequence ID" value="GCE30929.1"/>
    <property type="molecule type" value="Genomic_DNA"/>
</dbReference>
<evidence type="ECO:0000313" key="6">
    <source>
        <dbReference type="Proteomes" id="UP000287171"/>
    </source>
</evidence>
<gene>
    <name evidence="5" type="ORF">KDA_64130</name>
</gene>
<dbReference type="AlphaFoldDB" id="A0A402BHW3"/>
<keyword evidence="2" id="KW-0378">Hydrolase</keyword>
<evidence type="ECO:0000256" key="3">
    <source>
        <dbReference type="ARBA" id="ARBA00023295"/>
    </source>
</evidence>
<dbReference type="InterPro" id="IPR049166">
    <property type="entry name" value="GH39_cat"/>
</dbReference>
<sequence length="484" mass="52457">MARFTSFHWMGKRHLAISLVALTMVLLFLVGGLFSGPLHSAHADASITGSVDWGWNANTGNVAHMQYGLNAYNGYDPATQANSTYQNNVAAMRPGIVRWHYAGQMNDSTSDRSGWIINPNTSSYQWDINKINNALRTGLGSSGAFRNGPTRLMDIVNWPAYLDDGHGHLRTDAYDAYASLCAQLVKIINSDGGYGFHYFEIFNELENGSGSAYDHNMAELGRIYNKVAAAMKQVDAGIKVGGPAFARPDLTYNVDDFFSVAAGNMDFVSYHSYALGDSNASNQTVWNAANIGPITDNVRNEFQKYSSNYIDYLHDEYNISWNPPDQKMNTIVGGIFDALAMVSLVNNGASGGMAWNEADGWYGKLDAGYNPRPAAYIYQYMNEDMQGAVVNSSSSDTTKVVIMAVNNSHQHGFVLINRSEADQSIQLSFNNLPSGVNDGTAVTVKQASAAGGSINTTSIGALNSSNGYNLPANTVIVLSFTDNA</sequence>
<protein>
    <recommendedName>
        <fullName evidence="4">Glycosyl hydrolases family 39 N-terminal catalytic domain-containing protein</fullName>
    </recommendedName>
</protein>
<dbReference type="Gene3D" id="3.20.20.80">
    <property type="entry name" value="Glycosidases"/>
    <property type="match status" value="1"/>
</dbReference>
<evidence type="ECO:0000313" key="5">
    <source>
        <dbReference type="EMBL" id="GCE30929.1"/>
    </source>
</evidence>
<accession>A0A402BHW3</accession>
<organism evidence="5 6">
    <name type="scientific">Dictyobacter alpinus</name>
    <dbReference type="NCBI Taxonomy" id="2014873"/>
    <lineage>
        <taxon>Bacteria</taxon>
        <taxon>Bacillati</taxon>
        <taxon>Chloroflexota</taxon>
        <taxon>Ktedonobacteria</taxon>
        <taxon>Ktedonobacterales</taxon>
        <taxon>Dictyobacteraceae</taxon>
        <taxon>Dictyobacter</taxon>
    </lineage>
</organism>
<dbReference type="Pfam" id="PF01229">
    <property type="entry name" value="Glyco_hydro_39"/>
    <property type="match status" value="1"/>
</dbReference>
<dbReference type="OrthoDB" id="9805896at2"/>